<dbReference type="OrthoDB" id="10253092at2759"/>
<evidence type="ECO:0000259" key="9">
    <source>
        <dbReference type="Pfam" id="PF09377"/>
    </source>
</evidence>
<dbReference type="Gene3D" id="3.30.1250.10">
    <property type="entry name" value="Ribosome maturation protein SBDS, N-terminal domain"/>
    <property type="match status" value="1"/>
</dbReference>
<reference evidence="11 12" key="1">
    <citation type="submission" date="2016-11" db="EMBL/GenBank/DDBJ databases">
        <title>The macronuclear genome of Stentor coeruleus: a giant cell with tiny introns.</title>
        <authorList>
            <person name="Slabodnick M."/>
            <person name="Ruby J.G."/>
            <person name="Reiff S.B."/>
            <person name="Swart E.C."/>
            <person name="Gosai S."/>
            <person name="Prabakaran S."/>
            <person name="Witkowska E."/>
            <person name="Larue G.E."/>
            <person name="Fisher S."/>
            <person name="Freeman R.M."/>
            <person name="Gunawardena J."/>
            <person name="Chu W."/>
            <person name="Stover N.A."/>
            <person name="Gregory B.D."/>
            <person name="Nowacki M."/>
            <person name="Derisi J."/>
            <person name="Roy S.W."/>
            <person name="Marshall W.F."/>
            <person name="Sood P."/>
        </authorList>
    </citation>
    <scope>NUCLEOTIDE SEQUENCE [LARGE SCALE GENOMIC DNA]</scope>
    <source>
        <strain evidence="11">WM001</strain>
    </source>
</reference>
<evidence type="ECO:0000256" key="3">
    <source>
        <dbReference type="ARBA" id="ARBA00007433"/>
    </source>
</evidence>
<dbReference type="GO" id="GO:0042256">
    <property type="term" value="P:cytosolic ribosome assembly"/>
    <property type="evidence" value="ECO:0007669"/>
    <property type="project" value="InterPro"/>
</dbReference>
<protein>
    <recommendedName>
        <fullName evidence="13">SBDS family rRNA metabolism protein</fullName>
    </recommendedName>
</protein>
<gene>
    <name evidence="11" type="ORF">SteCoe_12209</name>
</gene>
<dbReference type="InterPro" id="IPR037188">
    <property type="entry name" value="Sdo1/SBDS_central_sf"/>
</dbReference>
<evidence type="ECO:0000259" key="10">
    <source>
        <dbReference type="Pfam" id="PF20268"/>
    </source>
</evidence>
<dbReference type="Pfam" id="PF09377">
    <property type="entry name" value="SBDS_domain_II"/>
    <property type="match status" value="1"/>
</dbReference>
<proteinExistence type="inferred from homology"/>
<evidence type="ECO:0000313" key="12">
    <source>
        <dbReference type="Proteomes" id="UP000187209"/>
    </source>
</evidence>
<dbReference type="Pfam" id="PF20268">
    <property type="entry name" value="SBDS_C"/>
    <property type="match status" value="1"/>
</dbReference>
<dbReference type="SUPFAM" id="SSF109728">
    <property type="entry name" value="Hypothetical protein AF0491, middle domain"/>
    <property type="match status" value="1"/>
</dbReference>
<keyword evidence="6" id="KW-0539">Nucleus</keyword>
<dbReference type="GO" id="GO:0005634">
    <property type="term" value="C:nucleus"/>
    <property type="evidence" value="ECO:0007669"/>
    <property type="project" value="UniProtKB-SubCell"/>
</dbReference>
<evidence type="ECO:0000256" key="2">
    <source>
        <dbReference type="ARBA" id="ARBA00004496"/>
    </source>
</evidence>
<comment type="subunit">
    <text evidence="7">Associates with the 60S ribosomal subunit.</text>
</comment>
<comment type="similarity">
    <text evidence="3">Belongs to the SDO1/SBDS family.</text>
</comment>
<evidence type="ECO:0008006" key="13">
    <source>
        <dbReference type="Google" id="ProtNLM"/>
    </source>
</evidence>
<feature type="domain" description="Ribosome maturation protein SDO1/SBDS C-terminal" evidence="10">
    <location>
        <begin position="181"/>
        <end position="246"/>
    </location>
</feature>
<feature type="domain" description="Ribosome maturation protein SDO1/SBDS central" evidence="9">
    <location>
        <begin position="118"/>
        <end position="179"/>
    </location>
</feature>
<dbReference type="InterPro" id="IPR002140">
    <property type="entry name" value="Sdo1/SBDS"/>
</dbReference>
<dbReference type="InterPro" id="IPR018978">
    <property type="entry name" value="SDO1/SBDS_central"/>
</dbReference>
<dbReference type="Gene3D" id="1.10.10.900">
    <property type="entry name" value="SBDS protein C-terminal domain, subdomain 1"/>
    <property type="match status" value="1"/>
</dbReference>
<name>A0A1R2CBC2_9CILI</name>
<dbReference type="EMBL" id="MPUH01000210">
    <property type="protein sequence ID" value="OMJ86297.1"/>
    <property type="molecule type" value="Genomic_DNA"/>
</dbReference>
<evidence type="ECO:0000256" key="1">
    <source>
        <dbReference type="ARBA" id="ARBA00004123"/>
    </source>
</evidence>
<evidence type="ECO:0000259" key="8">
    <source>
        <dbReference type="Pfam" id="PF01172"/>
    </source>
</evidence>
<sequence length="344" mass="38920">MVSDISFIINMLRQPVTQVPLTNVAVVKLKKNGIKFEIACYPNKVSNWRDGIEKDINEVLQSKDIFSNVQKGIYAKQADLHKAFGKAPDHEIIEAILKEGELQVNELERKSQQDNILKDIASIIAEKCVDAQSGCPVPYTIIMRALEEIHVNIKMNQPAKKQALIIIKTYKDKLGLERAKMRIRLTYTPLAKEALQSLIDQVISESLKEDQNFVLVGLIHPENYRSIFNAIKDKHLENEANLEVLNQRVVAEGEGKLKQLGNEEVKVEPQVVAKPAPAVKRGLVCNTCPDAEFSDVNDHRNHFKTNWHKYNIKRKSRGVEPIGEAEFSIMPESEINDLLNSKVV</sequence>
<evidence type="ECO:0000256" key="6">
    <source>
        <dbReference type="ARBA" id="ARBA00023242"/>
    </source>
</evidence>
<dbReference type="Gene3D" id="3.30.70.240">
    <property type="match status" value="1"/>
</dbReference>
<evidence type="ECO:0000256" key="4">
    <source>
        <dbReference type="ARBA" id="ARBA00022490"/>
    </source>
</evidence>
<dbReference type="PANTHER" id="PTHR10927:SF1">
    <property type="entry name" value="RIBOSOME MATURATION PROTEIN SBDS"/>
    <property type="match status" value="1"/>
</dbReference>
<comment type="subcellular location">
    <subcellularLocation>
        <location evidence="2">Cytoplasm</location>
    </subcellularLocation>
    <subcellularLocation>
        <location evidence="1">Nucleus</location>
    </subcellularLocation>
</comment>
<dbReference type="InterPro" id="IPR039100">
    <property type="entry name" value="Sdo1/SBDS-like"/>
</dbReference>
<comment type="caution">
    <text evidence="11">The sequence shown here is derived from an EMBL/GenBank/DDBJ whole genome shotgun (WGS) entry which is preliminary data.</text>
</comment>
<dbReference type="PANTHER" id="PTHR10927">
    <property type="entry name" value="RIBOSOME MATURATION PROTEIN SBDS"/>
    <property type="match status" value="1"/>
</dbReference>
<dbReference type="Proteomes" id="UP000187209">
    <property type="component" value="Unassembled WGS sequence"/>
</dbReference>
<feature type="domain" description="Ribosome maturation protein SDO1/SBDS N-terminal" evidence="8">
    <location>
        <begin position="23"/>
        <end position="110"/>
    </location>
</feature>
<keyword evidence="12" id="KW-1185">Reference proteome</keyword>
<keyword evidence="5" id="KW-0690">Ribosome biogenesis</keyword>
<dbReference type="GO" id="GO:0005737">
    <property type="term" value="C:cytoplasm"/>
    <property type="evidence" value="ECO:0007669"/>
    <property type="project" value="UniProtKB-SubCell"/>
</dbReference>
<dbReference type="SUPFAM" id="SSF89895">
    <property type="entry name" value="FYSH domain"/>
    <property type="match status" value="1"/>
</dbReference>
<evidence type="ECO:0000256" key="7">
    <source>
        <dbReference type="ARBA" id="ARBA00049708"/>
    </source>
</evidence>
<dbReference type="AlphaFoldDB" id="A0A1R2CBC2"/>
<organism evidence="11 12">
    <name type="scientific">Stentor coeruleus</name>
    <dbReference type="NCBI Taxonomy" id="5963"/>
    <lineage>
        <taxon>Eukaryota</taxon>
        <taxon>Sar</taxon>
        <taxon>Alveolata</taxon>
        <taxon>Ciliophora</taxon>
        <taxon>Postciliodesmatophora</taxon>
        <taxon>Heterotrichea</taxon>
        <taxon>Heterotrichida</taxon>
        <taxon>Stentoridae</taxon>
        <taxon>Stentor</taxon>
    </lineage>
</organism>
<dbReference type="Pfam" id="PF01172">
    <property type="entry name" value="SBDS_N"/>
    <property type="match status" value="1"/>
</dbReference>
<accession>A0A1R2CBC2</accession>
<dbReference type="InterPro" id="IPR019783">
    <property type="entry name" value="SDO1/SBDS_N"/>
</dbReference>
<evidence type="ECO:0000313" key="11">
    <source>
        <dbReference type="EMBL" id="OMJ86297.1"/>
    </source>
</evidence>
<dbReference type="InterPro" id="IPR046928">
    <property type="entry name" value="SDO1/SBDS_C"/>
</dbReference>
<keyword evidence="4" id="KW-0963">Cytoplasm</keyword>
<evidence type="ECO:0000256" key="5">
    <source>
        <dbReference type="ARBA" id="ARBA00022517"/>
    </source>
</evidence>
<dbReference type="InterPro" id="IPR036786">
    <property type="entry name" value="Ribosome_mat_SBDS_N_sf"/>
</dbReference>
<dbReference type="NCBIfam" id="TIGR00291">
    <property type="entry name" value="RNA_SBDS"/>
    <property type="match status" value="1"/>
</dbReference>